<dbReference type="CDD" id="cd00254">
    <property type="entry name" value="LT-like"/>
    <property type="match status" value="1"/>
</dbReference>
<gene>
    <name evidence="2" type="ORF">FD145_487</name>
</gene>
<dbReference type="Pfam" id="PF01464">
    <property type="entry name" value="SLT"/>
    <property type="match status" value="1"/>
</dbReference>
<dbReference type="InterPro" id="IPR008258">
    <property type="entry name" value="Transglycosylase_SLT_dom_1"/>
</dbReference>
<comment type="caution">
    <text evidence="2">The sequence shown here is derived from an EMBL/GenBank/DDBJ whole genome shotgun (WGS) entry which is preliminary data.</text>
</comment>
<dbReference type="InterPro" id="IPR023346">
    <property type="entry name" value="Lysozyme-like_dom_sf"/>
</dbReference>
<evidence type="ECO:0000259" key="1">
    <source>
        <dbReference type="Pfam" id="PF01464"/>
    </source>
</evidence>
<protein>
    <submittedName>
        <fullName evidence="2">Lytic transglycosylase catalytic</fullName>
    </submittedName>
</protein>
<evidence type="ECO:0000313" key="2">
    <source>
        <dbReference type="EMBL" id="KAF0134656.1"/>
    </source>
</evidence>
<dbReference type="PANTHER" id="PTHR37423:SF2">
    <property type="entry name" value="MEMBRANE-BOUND LYTIC MUREIN TRANSGLYCOSYLASE C"/>
    <property type="match status" value="1"/>
</dbReference>
<accession>A0A833NSC1</accession>
<proteinExistence type="predicted"/>
<dbReference type="Gene3D" id="1.10.530.10">
    <property type="match status" value="1"/>
</dbReference>
<dbReference type="AlphaFoldDB" id="A0A833NSC1"/>
<reference evidence="2 3" key="1">
    <citation type="submission" date="2019-12" db="EMBL/GenBank/DDBJ databases">
        <authorList>
            <person name="Wolfe R."/>
            <person name="Danczak R."/>
            <person name="Wilkins M."/>
        </authorList>
    </citation>
    <scope>NUCLEOTIDE SEQUENCE [LARGE SCALE GENOMIC DNA]</scope>
    <source>
        <strain evidence="2">X2_MaxBin.013</strain>
    </source>
</reference>
<dbReference type="SUPFAM" id="SSF53955">
    <property type="entry name" value="Lysozyme-like"/>
    <property type="match status" value="1"/>
</dbReference>
<evidence type="ECO:0000313" key="3">
    <source>
        <dbReference type="Proteomes" id="UP000488506"/>
    </source>
</evidence>
<organism evidence="2 3">
    <name type="scientific">Candidatus Saganbacteria bacterium</name>
    <dbReference type="NCBI Taxonomy" id="2575572"/>
    <lineage>
        <taxon>Bacteria</taxon>
        <taxon>Bacillati</taxon>
        <taxon>Saganbacteria</taxon>
    </lineage>
</organism>
<dbReference type="Proteomes" id="UP000488506">
    <property type="component" value="Unassembled WGS sequence"/>
</dbReference>
<feature type="domain" description="Transglycosylase SLT" evidence="1">
    <location>
        <begin position="100"/>
        <end position="206"/>
    </location>
</feature>
<name>A0A833NSC1_UNCSA</name>
<dbReference type="EMBL" id="WPAF01000006">
    <property type="protein sequence ID" value="KAF0134656.1"/>
    <property type="molecule type" value="Genomic_DNA"/>
</dbReference>
<dbReference type="PANTHER" id="PTHR37423">
    <property type="entry name" value="SOLUBLE LYTIC MUREIN TRANSGLYCOSYLASE-RELATED"/>
    <property type="match status" value="1"/>
</dbReference>
<sequence length="218" mass="24320">MDGSAATVVILIFVFSIVASVTNKTPKTTSAFKEPKQETFDNYSQFDTSQTYTQTDIKIIPEPVFPLENTEGIVQNIKSFILKYAKKVEEWEAQSIADSILKYGQIYNVNPKLACALIARESRFNRFAVSPSGAQGLGQLLPSTAVGLGVYDPFDIDQNVKGTVRYLKSLLDRFENPDKVTFSLAGYLEGPNNVKKRGGFKGSSKKYIEDIYNIYQKI</sequence>